<feature type="chain" id="PRO_5003506720" evidence="1">
    <location>
        <begin position="31"/>
        <end position="160"/>
    </location>
</feature>
<dbReference type="AlphaFoldDB" id="G7Z8V0"/>
<keyword evidence="1" id="KW-0732">Signal</keyword>
<evidence type="ECO:0000256" key="1">
    <source>
        <dbReference type="SAM" id="SignalP"/>
    </source>
</evidence>
<gene>
    <name evidence="2" type="ordered locus">AZOLI_2182</name>
</gene>
<dbReference type="Proteomes" id="UP000005667">
    <property type="component" value="Chromosome"/>
</dbReference>
<protein>
    <submittedName>
        <fullName evidence="2">Uncharacterized protein</fullName>
    </submittedName>
</protein>
<dbReference type="PROSITE" id="PS51257">
    <property type="entry name" value="PROKAR_LIPOPROTEIN"/>
    <property type="match status" value="1"/>
</dbReference>
<dbReference type="OrthoDB" id="7365624at2"/>
<evidence type="ECO:0000313" key="2">
    <source>
        <dbReference type="EMBL" id="CBS87408.1"/>
    </source>
</evidence>
<accession>G7Z8V0</accession>
<dbReference type="RefSeq" id="WP_014248397.1">
    <property type="nucleotide sequence ID" value="NC_016622.1"/>
</dbReference>
<dbReference type="HOGENOM" id="CLU_1648685_0_0_5"/>
<name>G7Z8V0_AZOL4</name>
<feature type="signal peptide" evidence="1">
    <location>
        <begin position="1"/>
        <end position="30"/>
    </location>
</feature>
<sequence>MTAQKALRAGLSACLLTACLLALTAGAASAQSQPQLPGPIPLTPDAARERPAIDLSLCQRLTRHVPAADVEYRPGVDVNGRPVTPADLPGSAGAQPPIPIDLPLSVDLVRRMGIALPSVPFLPDDVTAVWLSVVGDRLYLNGQPIDPGAEDRLYAYCRTR</sequence>
<reference evidence="3" key="1">
    <citation type="journal article" date="2011" name="PLoS Genet.">
        <title>Azospirillum genomes reveal transition of bacteria from aquatic to terrestrial environments.</title>
        <authorList>
            <person name="Wisniewski-Dye F."/>
            <person name="Borziak K."/>
            <person name="Khalsa-Moyers G."/>
            <person name="Alexandre G."/>
            <person name="Sukharnikov L.O."/>
            <person name="Wuichet K."/>
            <person name="Hurst G.B."/>
            <person name="McDonald W.H."/>
            <person name="Robertson J.S."/>
            <person name="Barbe V."/>
            <person name="Calteau A."/>
            <person name="Rouy Z."/>
            <person name="Mangenot S."/>
            <person name="Prigent-Combaret C."/>
            <person name="Normand P."/>
            <person name="Boyer M."/>
            <person name="Siguier P."/>
            <person name="Dessaux Y."/>
            <person name="Elmerich C."/>
            <person name="Condemine G."/>
            <person name="Krishnen G."/>
            <person name="Kennedy I."/>
            <person name="Paterson A.H."/>
            <person name="Gonzalez V."/>
            <person name="Mavingui P."/>
            <person name="Zhulin I.B."/>
        </authorList>
    </citation>
    <scope>NUCLEOTIDE SEQUENCE [LARGE SCALE GENOMIC DNA]</scope>
    <source>
        <strain evidence="3">4B</strain>
    </source>
</reference>
<keyword evidence="3" id="KW-1185">Reference proteome</keyword>
<organism evidence="2 3">
    <name type="scientific">Azospirillum lipoferum (strain 4B)</name>
    <dbReference type="NCBI Taxonomy" id="862719"/>
    <lineage>
        <taxon>Bacteria</taxon>
        <taxon>Pseudomonadati</taxon>
        <taxon>Pseudomonadota</taxon>
        <taxon>Alphaproteobacteria</taxon>
        <taxon>Rhodospirillales</taxon>
        <taxon>Azospirillaceae</taxon>
        <taxon>Azospirillum</taxon>
    </lineage>
</organism>
<evidence type="ECO:0000313" key="3">
    <source>
        <dbReference type="Proteomes" id="UP000005667"/>
    </source>
</evidence>
<dbReference type="EMBL" id="FQ311868">
    <property type="protein sequence ID" value="CBS87408.1"/>
    <property type="molecule type" value="Genomic_DNA"/>
</dbReference>
<dbReference type="KEGG" id="ali:AZOLI_2182"/>
<proteinExistence type="predicted"/>
<dbReference type="STRING" id="862719.AZOLI_2182"/>